<accession>A0A9X1VEL4</accession>
<gene>
    <name evidence="1" type="ORF">MM817_02894</name>
</gene>
<dbReference type="EMBL" id="JALBUF010000018">
    <property type="protein sequence ID" value="MCI0184597.1"/>
    <property type="molecule type" value="Genomic_DNA"/>
</dbReference>
<sequence length="56" mass="6442">MTMIAHSSTSRQLPNSFKIVFDNLHIGHHLRRAGVTECWIFLPRPLSHHPDAYFSA</sequence>
<dbReference type="Proteomes" id="UP001139263">
    <property type="component" value="Unassembled WGS sequence"/>
</dbReference>
<evidence type="ECO:0000313" key="2">
    <source>
        <dbReference type="Proteomes" id="UP001139263"/>
    </source>
</evidence>
<name>A0A9X1VEL4_9BACL</name>
<evidence type="ECO:0000313" key="1">
    <source>
        <dbReference type="EMBL" id="MCI0184597.1"/>
    </source>
</evidence>
<dbReference type="AlphaFoldDB" id="A0A9X1VEL4"/>
<comment type="caution">
    <text evidence="1">The sequence shown here is derived from an EMBL/GenBank/DDBJ whole genome shotgun (WGS) entry which is preliminary data.</text>
</comment>
<proteinExistence type="predicted"/>
<organism evidence="1 2">
    <name type="scientific">Sulfoacidibacillus ferrooxidans</name>
    <dbReference type="NCBI Taxonomy" id="2005001"/>
    <lineage>
        <taxon>Bacteria</taxon>
        <taxon>Bacillati</taxon>
        <taxon>Bacillota</taxon>
        <taxon>Bacilli</taxon>
        <taxon>Bacillales</taxon>
        <taxon>Alicyclobacillaceae</taxon>
        <taxon>Sulfoacidibacillus</taxon>
    </lineage>
</organism>
<keyword evidence="2" id="KW-1185">Reference proteome</keyword>
<protein>
    <submittedName>
        <fullName evidence="1">Uncharacterized protein</fullName>
    </submittedName>
</protein>
<reference evidence="1" key="1">
    <citation type="submission" date="2022-03" db="EMBL/GenBank/DDBJ databases">
        <title>Draft Genome Sequence of Firmicute Strain S0AB, a Heterotrophic Iron/Sulfur-Oxidizing Extreme Acidophile.</title>
        <authorList>
            <person name="Vergara E."/>
            <person name="Pakostova E."/>
            <person name="Johnson D.B."/>
            <person name="Holmes D.S."/>
        </authorList>
    </citation>
    <scope>NUCLEOTIDE SEQUENCE</scope>
    <source>
        <strain evidence="1">S0AB</strain>
    </source>
</reference>